<dbReference type="SUPFAM" id="SSF53756">
    <property type="entry name" value="UDP-Glycosyltransferase/glycogen phosphorylase"/>
    <property type="match status" value="1"/>
</dbReference>
<proteinExistence type="inferred from homology"/>
<gene>
    <name evidence="2" type="ORF">GXW79_06000</name>
</gene>
<evidence type="ECO:0000256" key="1">
    <source>
        <dbReference type="ARBA" id="ARBA00008799"/>
    </source>
</evidence>
<reference evidence="2" key="1">
    <citation type="submission" date="2020-01" db="EMBL/GenBank/DDBJ databases">
        <authorList>
            <person name="Rat A."/>
        </authorList>
    </citation>
    <scope>NUCLEOTIDE SEQUENCE</scope>
    <source>
        <strain evidence="2">LMG 28251</strain>
    </source>
</reference>
<organism evidence="2 3">
    <name type="scientific">Plastoroseomonas arctica</name>
    <dbReference type="NCBI Taxonomy" id="1509237"/>
    <lineage>
        <taxon>Bacteria</taxon>
        <taxon>Pseudomonadati</taxon>
        <taxon>Pseudomonadota</taxon>
        <taxon>Alphaproteobacteria</taxon>
        <taxon>Acetobacterales</taxon>
        <taxon>Acetobacteraceae</taxon>
        <taxon>Plastoroseomonas</taxon>
    </lineage>
</organism>
<dbReference type="CDD" id="cd03788">
    <property type="entry name" value="GT20_TPS"/>
    <property type="match status" value="1"/>
</dbReference>
<dbReference type="GO" id="GO:0005992">
    <property type="term" value="P:trehalose biosynthetic process"/>
    <property type="evidence" value="ECO:0007669"/>
    <property type="project" value="InterPro"/>
</dbReference>
<dbReference type="PANTHER" id="PTHR10788">
    <property type="entry name" value="TREHALOSE-6-PHOSPHATE SYNTHASE"/>
    <property type="match status" value="1"/>
</dbReference>
<comment type="caution">
    <text evidence="2">The sequence shown here is derived from an EMBL/GenBank/DDBJ whole genome shotgun (WGS) entry which is preliminary data.</text>
</comment>
<sequence length="465" mass="50825">MNRVVVVSNRVPAAPRGSQQAGGLAVALDAMMGRRGGLWFGWSGEVTSAGRNAPVIKRDGAVEYATIDLTEVEHRGYYAGYSNDVLWPMLHNLPQLMHFRRSDYDCYMRVNRRFADHLVPMLRPDDAIWVHDYQLMALPGALRARGVTNNAGFFLHVPFPAPEAVAAAPGIKRVLRELMGSDLLGFQTRTDRDNFAATAALLLRAERFDAEHISLDGHAVQLGVFPVEIAAEEFAQTAAAQVQLPPSRRLATSLGGRALLLGIDRMDPTKGLPERLDAYGRLLARRPPRSTTMLNIAAPSREDVPAYRTLRHDLETAAGAINSAFGEPDWTPLRLIAKAQGRDTLAGFMRLARVGVVTPIRDGMNLVAKEFIAAQDPADPGVLILSLFAGAAAQLGSALLVNPHDVESMADAMQQALDMPPGERRERWKLAWNAIRGATPEEWGESFMHVLTDNRLAAMPVVGRA</sequence>
<dbReference type="InterPro" id="IPR001830">
    <property type="entry name" value="Glyco_trans_20"/>
</dbReference>
<dbReference type="EMBL" id="JAAEDH010000005">
    <property type="protein sequence ID" value="MBR0654626.1"/>
    <property type="molecule type" value="Genomic_DNA"/>
</dbReference>
<dbReference type="Gene3D" id="3.40.50.2000">
    <property type="entry name" value="Glycogen Phosphorylase B"/>
    <property type="match status" value="2"/>
</dbReference>
<dbReference type="GO" id="GO:0003825">
    <property type="term" value="F:alpha,alpha-trehalose-phosphate synthase (UDP-forming) activity"/>
    <property type="evidence" value="ECO:0007669"/>
    <property type="project" value="TreeGrafter"/>
</dbReference>
<accession>A0AAF1KLD6</accession>
<comment type="similarity">
    <text evidence="1">Belongs to the glycosyltransferase 20 family.</text>
</comment>
<evidence type="ECO:0000313" key="3">
    <source>
        <dbReference type="Proteomes" id="UP001196068"/>
    </source>
</evidence>
<keyword evidence="3" id="KW-1185">Reference proteome</keyword>
<dbReference type="PANTHER" id="PTHR10788:SF106">
    <property type="entry name" value="BCDNA.GH08860"/>
    <property type="match status" value="1"/>
</dbReference>
<protein>
    <submittedName>
        <fullName evidence="2">Trehalose-6-phosphate synthase</fullName>
    </submittedName>
</protein>
<evidence type="ECO:0000313" key="2">
    <source>
        <dbReference type="EMBL" id="MBR0654626.1"/>
    </source>
</evidence>
<dbReference type="Proteomes" id="UP001196068">
    <property type="component" value="Unassembled WGS sequence"/>
</dbReference>
<dbReference type="RefSeq" id="WP_211873450.1">
    <property type="nucleotide sequence ID" value="NZ_JAAEDH010000005.1"/>
</dbReference>
<dbReference type="Pfam" id="PF00982">
    <property type="entry name" value="Glyco_transf_20"/>
    <property type="match status" value="1"/>
</dbReference>
<dbReference type="AlphaFoldDB" id="A0AAF1KLD6"/>
<name>A0AAF1KLD6_9PROT</name>
<reference evidence="2" key="2">
    <citation type="journal article" date="2021" name="Syst. Appl. Microbiol.">
        <title>Roseomonas hellenica sp. nov., isolated from roots of wild-growing Alkanna tinctoria.</title>
        <authorList>
            <person name="Rat A."/>
            <person name="Naranjo H.D."/>
            <person name="Lebbe L."/>
            <person name="Cnockaert M."/>
            <person name="Krigas N."/>
            <person name="Grigoriadou K."/>
            <person name="Maloupa E."/>
            <person name="Willems A."/>
        </authorList>
    </citation>
    <scope>NUCLEOTIDE SEQUENCE</scope>
    <source>
        <strain evidence="2">LMG 28251</strain>
    </source>
</reference>